<dbReference type="EMBL" id="MIQE01000009">
    <property type="protein sequence ID" value="OFA12153.1"/>
    <property type="molecule type" value="Genomic_DNA"/>
</dbReference>
<organism evidence="2 3">
    <name type="scientific">Lentilactobacillus sunkii</name>
    <dbReference type="NCBI Taxonomy" id="481719"/>
    <lineage>
        <taxon>Bacteria</taxon>
        <taxon>Bacillati</taxon>
        <taxon>Bacillota</taxon>
        <taxon>Bacilli</taxon>
        <taxon>Lactobacillales</taxon>
        <taxon>Lactobacillaceae</taxon>
        <taxon>Lentilactobacillus</taxon>
    </lineage>
</organism>
<feature type="transmembrane region" description="Helical" evidence="1">
    <location>
        <begin position="71"/>
        <end position="90"/>
    </location>
</feature>
<comment type="caution">
    <text evidence="2">The sequence shown here is derived from an EMBL/GenBank/DDBJ whole genome shotgun (WGS) entry which is preliminary data.</text>
</comment>
<dbReference type="AlphaFoldDB" id="A0A1E7XGB5"/>
<evidence type="ECO:0000313" key="3">
    <source>
        <dbReference type="Proteomes" id="UP000177010"/>
    </source>
</evidence>
<dbReference type="RefSeq" id="WP_057826151.1">
    <property type="nucleotide sequence ID" value="NZ_JAZHVW010000018.1"/>
</dbReference>
<dbReference type="STRING" id="481719.LASUN_07050"/>
<evidence type="ECO:0000313" key="2">
    <source>
        <dbReference type="EMBL" id="OFA12153.1"/>
    </source>
</evidence>
<keyword evidence="1" id="KW-0472">Membrane</keyword>
<keyword evidence="1" id="KW-0812">Transmembrane</keyword>
<evidence type="ECO:0000256" key="1">
    <source>
        <dbReference type="SAM" id="Phobius"/>
    </source>
</evidence>
<gene>
    <name evidence="2" type="ORF">LASUN_07050</name>
</gene>
<proteinExistence type="predicted"/>
<feature type="transmembrane region" description="Helical" evidence="1">
    <location>
        <begin position="32"/>
        <end position="50"/>
    </location>
</feature>
<dbReference type="Proteomes" id="UP000177010">
    <property type="component" value="Unassembled WGS sequence"/>
</dbReference>
<accession>A0A1E7XGB5</accession>
<protein>
    <submittedName>
        <fullName evidence="2">Uncharacterized protein</fullName>
    </submittedName>
</protein>
<sequence>MKFNWKYATLNNAPIIVVFIAYFLLLQFGIDPLWLILVTVVVWVPWYMYINWKVYKYSPDKDSHEGHRNRASFLIGIIIVVAYVLIAFALKIQNNPLAWIVLIMLINFDRDGFSPYKEAK</sequence>
<keyword evidence="1" id="KW-1133">Transmembrane helix</keyword>
<feature type="transmembrane region" description="Helical" evidence="1">
    <location>
        <begin position="7"/>
        <end position="26"/>
    </location>
</feature>
<reference evidence="2 3" key="1">
    <citation type="submission" date="2016-09" db="EMBL/GenBank/DDBJ databases">
        <title>Genome Sequence of Lactobacillus sunkii Strain CG01.</title>
        <authorList>
            <person name="Poehlein A."/>
            <person name="Gabris C."/>
            <person name="Bengelsdorf F.R."/>
            <person name="Duerre P."/>
            <person name="Daniel R."/>
        </authorList>
    </citation>
    <scope>NUCLEOTIDE SEQUENCE [LARGE SCALE GENOMIC DNA]</scope>
    <source>
        <strain evidence="2 3">CG_D</strain>
    </source>
</reference>
<name>A0A1E7XGB5_9LACO</name>